<dbReference type="EMBL" id="JBHTAR010000011">
    <property type="protein sequence ID" value="MFC7200465.1"/>
    <property type="molecule type" value="Genomic_DNA"/>
</dbReference>
<evidence type="ECO:0000256" key="1">
    <source>
        <dbReference type="SAM" id="MobiDB-lite"/>
    </source>
</evidence>
<keyword evidence="3" id="KW-1185">Reference proteome</keyword>
<protein>
    <submittedName>
        <fullName evidence="2">Phage tail protein</fullName>
    </submittedName>
</protein>
<evidence type="ECO:0000313" key="3">
    <source>
        <dbReference type="Proteomes" id="UP001596447"/>
    </source>
</evidence>
<accession>A0ABD5Z5I3</accession>
<dbReference type="AlphaFoldDB" id="A0ABD5Z5I3"/>
<name>A0ABD5Z5I3_9EURY</name>
<dbReference type="InterPro" id="IPR011747">
    <property type="entry name" value="CHP02241"/>
</dbReference>
<dbReference type="RefSeq" id="WP_279527245.1">
    <property type="nucleotide sequence ID" value="NZ_CP122312.1"/>
</dbReference>
<dbReference type="PANTHER" id="PTHR38009">
    <property type="entry name" value="CONSERVED HYPOTHETICAL PHAGE TAIL PROTEIN"/>
    <property type="match status" value="1"/>
</dbReference>
<sequence length="230" mass="25135">MPRFPVNTHRRASYKQSSFAVKWDGAYIEGVYRVSGLTRTTDVVAERGGTGGAVPTSSPGLTNYDPIVLERGRTHDDAFESWANQVYDRGRAEADAPTSLGDYEKDVVVELGNAAGQVVMAFRVYRAWTSSYTALSELDASESGLAVERLVLQHAGWERDRAVSEPSEPTFDDVEQSSAPVDGDETTGGPAFDPQLARDATRWRATPWVVDRWRVQDHDGDGSADAAGKH</sequence>
<comment type="caution">
    <text evidence="2">The sequence shown here is derived from an EMBL/GenBank/DDBJ whole genome shotgun (WGS) entry which is preliminary data.</text>
</comment>
<proteinExistence type="predicted"/>
<dbReference type="NCBIfam" id="TIGR02241">
    <property type="entry name" value="conserved hypothetical phage tail region protein"/>
    <property type="match status" value="1"/>
</dbReference>
<dbReference type="Pfam" id="PF06841">
    <property type="entry name" value="Phage_T4_gp19"/>
    <property type="match status" value="1"/>
</dbReference>
<feature type="region of interest" description="Disordered" evidence="1">
    <location>
        <begin position="159"/>
        <end position="200"/>
    </location>
</feature>
<reference evidence="2 3" key="1">
    <citation type="journal article" date="2019" name="Int. J. Syst. Evol. Microbiol.">
        <title>The Global Catalogue of Microorganisms (GCM) 10K type strain sequencing project: providing services to taxonomists for standard genome sequencing and annotation.</title>
        <authorList>
            <consortium name="The Broad Institute Genomics Platform"/>
            <consortium name="The Broad Institute Genome Sequencing Center for Infectious Disease"/>
            <person name="Wu L."/>
            <person name="Ma J."/>
        </authorList>
    </citation>
    <scope>NUCLEOTIDE SEQUENCE [LARGE SCALE GENOMIC DNA]</scope>
    <source>
        <strain evidence="2 3">XZGYJ-43</strain>
    </source>
</reference>
<dbReference type="PANTHER" id="PTHR38009:SF1">
    <property type="entry name" value="CONSERVED HYPOTHETICAL PHAGE TAIL PROTEIN"/>
    <property type="match status" value="1"/>
</dbReference>
<organism evidence="2 3">
    <name type="scientific">Halospeciosus flavus</name>
    <dbReference type="NCBI Taxonomy" id="3032283"/>
    <lineage>
        <taxon>Archaea</taxon>
        <taxon>Methanobacteriati</taxon>
        <taxon>Methanobacteriota</taxon>
        <taxon>Stenosarchaea group</taxon>
        <taxon>Halobacteria</taxon>
        <taxon>Halobacteriales</taxon>
        <taxon>Halobacteriaceae</taxon>
        <taxon>Halospeciosus</taxon>
    </lineage>
</organism>
<dbReference type="Proteomes" id="UP001596447">
    <property type="component" value="Unassembled WGS sequence"/>
</dbReference>
<dbReference type="InterPro" id="IPR010667">
    <property type="entry name" value="Phage_T4_Gp19"/>
</dbReference>
<evidence type="ECO:0000313" key="2">
    <source>
        <dbReference type="EMBL" id="MFC7200465.1"/>
    </source>
</evidence>
<gene>
    <name evidence="2" type="ORF">ACFQJ9_13760</name>
</gene>